<dbReference type="AlphaFoldDB" id="A0A937F320"/>
<dbReference type="Gene3D" id="1.25.40.390">
    <property type="match status" value="1"/>
</dbReference>
<evidence type="ECO:0000256" key="4">
    <source>
        <dbReference type="ARBA" id="ARBA00023136"/>
    </source>
</evidence>
<accession>A0A937F320</accession>
<evidence type="ECO:0000259" key="8">
    <source>
        <dbReference type="Pfam" id="PF14322"/>
    </source>
</evidence>
<sequence>MKKFINKHWLLMLLLVACMSCDGILDDKGPLDSRNEEVFYKTEDDALEALISVYDVLQLNTVIGYHPYQMLLDIASDDAYAGGASSSDAPNIIEIDKFDISTTNGEVYGLYKKYYTGIYRANKLLAEIDGIEEGDAATLARMKAEAKFLRAYFYFDLVRFFENVPLILQPLSPNEYNQPQADPSDIYNQIATDLMEAITDLPQERQADGRISVWAAKSLLPRVYLFYHGFYGGDLKVGDKTYNGTSAMNMIDDVIEKSGHELVSDYASLFTLAGEMSIESVFEIQYSNLVVSCDYSYIQGCEGNIGIQMQGPRVQDPAGEKYAAGWSFCTVTQDLYDAYETGDPRRDASILTMSEFNGDLTIGFQHTGMFNQKYTTKKEFQSDKGEPALNWGNNYHAIRFSDVLLMGAELHATNGGGRAQEYLDRVRDRVSMPSVTANLPNIYHERRVELALEGHRYWDVLRRGPAVAASELTLTNQSGPDFEDGEPEDYEVQFKPQTKGFLPIPQVERDLLGETLSQNEGY</sequence>
<comment type="caution">
    <text evidence="9">The sequence shown here is derived from an EMBL/GenBank/DDBJ whole genome shotgun (WGS) entry which is preliminary data.</text>
</comment>
<feature type="signal peptide" evidence="6">
    <location>
        <begin position="1"/>
        <end position="22"/>
    </location>
</feature>
<dbReference type="InterPro" id="IPR012944">
    <property type="entry name" value="SusD_RagB_dom"/>
</dbReference>
<evidence type="ECO:0000256" key="1">
    <source>
        <dbReference type="ARBA" id="ARBA00004442"/>
    </source>
</evidence>
<keyword evidence="3 6" id="KW-0732">Signal</keyword>
<evidence type="ECO:0000256" key="6">
    <source>
        <dbReference type="SAM" id="SignalP"/>
    </source>
</evidence>
<feature type="chain" id="PRO_5037757888" evidence="6">
    <location>
        <begin position="23"/>
        <end position="522"/>
    </location>
</feature>
<comment type="similarity">
    <text evidence="2">Belongs to the SusD family.</text>
</comment>
<comment type="subcellular location">
    <subcellularLocation>
        <location evidence="1">Cell outer membrane</location>
    </subcellularLocation>
</comment>
<dbReference type="InterPro" id="IPR033985">
    <property type="entry name" value="SusD-like_N"/>
</dbReference>
<reference evidence="9" key="1">
    <citation type="submission" date="2021-01" db="EMBL/GenBank/DDBJ databases">
        <title>Fulvivirga kasyanovii gen. nov., sp nov., a novel member of the phylum Bacteroidetes isolated from seawater in a mussel farm.</title>
        <authorList>
            <person name="Zhao L.-H."/>
            <person name="Wang Z.-J."/>
        </authorList>
    </citation>
    <scope>NUCLEOTIDE SEQUENCE</scope>
    <source>
        <strain evidence="9">2943</strain>
    </source>
</reference>
<dbReference type="SUPFAM" id="SSF48452">
    <property type="entry name" value="TPR-like"/>
    <property type="match status" value="1"/>
</dbReference>
<dbReference type="GO" id="GO:0009279">
    <property type="term" value="C:cell outer membrane"/>
    <property type="evidence" value="ECO:0007669"/>
    <property type="project" value="UniProtKB-SubCell"/>
</dbReference>
<dbReference type="Pfam" id="PF07980">
    <property type="entry name" value="SusD_RagB"/>
    <property type="match status" value="1"/>
</dbReference>
<protein>
    <submittedName>
        <fullName evidence="9">RagB/SusD family nutrient uptake outer membrane protein</fullName>
    </submittedName>
</protein>
<dbReference type="EMBL" id="JAESIY010000002">
    <property type="protein sequence ID" value="MBL3655401.1"/>
    <property type="molecule type" value="Genomic_DNA"/>
</dbReference>
<dbReference type="Pfam" id="PF14322">
    <property type="entry name" value="SusD-like_3"/>
    <property type="match status" value="1"/>
</dbReference>
<evidence type="ECO:0000313" key="10">
    <source>
        <dbReference type="Proteomes" id="UP000659388"/>
    </source>
</evidence>
<keyword evidence="5" id="KW-0998">Cell outer membrane</keyword>
<name>A0A937F320_9BACT</name>
<evidence type="ECO:0000259" key="7">
    <source>
        <dbReference type="Pfam" id="PF07980"/>
    </source>
</evidence>
<feature type="domain" description="RagB/SusD" evidence="7">
    <location>
        <begin position="365"/>
        <end position="522"/>
    </location>
</feature>
<organism evidence="9 10">
    <name type="scientific">Fulvivirga sediminis</name>
    <dbReference type="NCBI Taxonomy" id="2803949"/>
    <lineage>
        <taxon>Bacteria</taxon>
        <taxon>Pseudomonadati</taxon>
        <taxon>Bacteroidota</taxon>
        <taxon>Cytophagia</taxon>
        <taxon>Cytophagales</taxon>
        <taxon>Fulvivirgaceae</taxon>
        <taxon>Fulvivirga</taxon>
    </lineage>
</organism>
<dbReference type="PROSITE" id="PS51257">
    <property type="entry name" value="PROKAR_LIPOPROTEIN"/>
    <property type="match status" value="1"/>
</dbReference>
<keyword evidence="4" id="KW-0472">Membrane</keyword>
<dbReference type="InterPro" id="IPR011990">
    <property type="entry name" value="TPR-like_helical_dom_sf"/>
</dbReference>
<dbReference type="RefSeq" id="WP_202243075.1">
    <property type="nucleotide sequence ID" value="NZ_JAESIY010000002.1"/>
</dbReference>
<evidence type="ECO:0000256" key="2">
    <source>
        <dbReference type="ARBA" id="ARBA00006275"/>
    </source>
</evidence>
<evidence type="ECO:0000313" key="9">
    <source>
        <dbReference type="EMBL" id="MBL3655401.1"/>
    </source>
</evidence>
<dbReference type="Proteomes" id="UP000659388">
    <property type="component" value="Unassembled WGS sequence"/>
</dbReference>
<proteinExistence type="inferred from homology"/>
<keyword evidence="10" id="KW-1185">Reference proteome</keyword>
<evidence type="ECO:0000256" key="5">
    <source>
        <dbReference type="ARBA" id="ARBA00023237"/>
    </source>
</evidence>
<evidence type="ECO:0000256" key="3">
    <source>
        <dbReference type="ARBA" id="ARBA00022729"/>
    </source>
</evidence>
<dbReference type="CDD" id="cd08977">
    <property type="entry name" value="SusD"/>
    <property type="match status" value="1"/>
</dbReference>
<feature type="domain" description="SusD-like N-terminal" evidence="8">
    <location>
        <begin position="98"/>
        <end position="225"/>
    </location>
</feature>
<gene>
    <name evidence="9" type="ORF">JL102_04615</name>
</gene>